<gene>
    <name evidence="1" type="ORF">T440DRAFT_11295</name>
</gene>
<name>A0A6A7BN43_9PLEO</name>
<evidence type="ECO:0000313" key="1">
    <source>
        <dbReference type="EMBL" id="KAF2856846.1"/>
    </source>
</evidence>
<sequence length="135" mass="15175">MLVLKYPSLHQTPDAKDTSIIPTQKMQTSTAHLKCTQQNLNIILKPTQSPHNIYQTPLQPVSTPQLISRPPPLLPTLPQTPSTTSTSPSKCHLIRHATPISHPPRRLPAPSHAFHLNLDPTTTHIHHKPHKWLHQ</sequence>
<organism evidence="1 2">
    <name type="scientific">Plenodomus tracheiphilus IPT5</name>
    <dbReference type="NCBI Taxonomy" id="1408161"/>
    <lineage>
        <taxon>Eukaryota</taxon>
        <taxon>Fungi</taxon>
        <taxon>Dikarya</taxon>
        <taxon>Ascomycota</taxon>
        <taxon>Pezizomycotina</taxon>
        <taxon>Dothideomycetes</taxon>
        <taxon>Pleosporomycetidae</taxon>
        <taxon>Pleosporales</taxon>
        <taxon>Pleosporineae</taxon>
        <taxon>Leptosphaeriaceae</taxon>
        <taxon>Plenodomus</taxon>
    </lineage>
</organism>
<dbReference type="EMBL" id="MU006288">
    <property type="protein sequence ID" value="KAF2856846.1"/>
    <property type="molecule type" value="Genomic_DNA"/>
</dbReference>
<dbReference type="Proteomes" id="UP000799423">
    <property type="component" value="Unassembled WGS sequence"/>
</dbReference>
<evidence type="ECO:0000313" key="2">
    <source>
        <dbReference type="Proteomes" id="UP000799423"/>
    </source>
</evidence>
<keyword evidence="2" id="KW-1185">Reference proteome</keyword>
<accession>A0A6A7BN43</accession>
<reference evidence="1" key="1">
    <citation type="submission" date="2020-01" db="EMBL/GenBank/DDBJ databases">
        <authorList>
            <consortium name="DOE Joint Genome Institute"/>
            <person name="Haridas S."/>
            <person name="Albert R."/>
            <person name="Binder M."/>
            <person name="Bloem J."/>
            <person name="Labutti K."/>
            <person name="Salamov A."/>
            <person name="Andreopoulos B."/>
            <person name="Baker S.E."/>
            <person name="Barry K."/>
            <person name="Bills G."/>
            <person name="Bluhm B.H."/>
            <person name="Cannon C."/>
            <person name="Castanera R."/>
            <person name="Culley D.E."/>
            <person name="Daum C."/>
            <person name="Ezra D."/>
            <person name="Gonzalez J.B."/>
            <person name="Henrissat B."/>
            <person name="Kuo A."/>
            <person name="Liang C."/>
            <person name="Lipzen A."/>
            <person name="Lutzoni F."/>
            <person name="Magnuson J."/>
            <person name="Mondo S."/>
            <person name="Nolan M."/>
            <person name="Ohm R."/>
            <person name="Pangilinan J."/>
            <person name="Park H.-J."/>
            <person name="Ramirez L."/>
            <person name="Alfaro M."/>
            <person name="Sun H."/>
            <person name="Tritt A."/>
            <person name="Yoshinaga Y."/>
            <person name="Zwiers L.-H."/>
            <person name="Turgeon B.G."/>
            <person name="Goodwin S.B."/>
            <person name="Spatafora J.W."/>
            <person name="Crous P.W."/>
            <person name="Grigoriev I.V."/>
        </authorList>
    </citation>
    <scope>NUCLEOTIDE SEQUENCE</scope>
    <source>
        <strain evidence="1">IPT5</strain>
    </source>
</reference>
<dbReference type="AlphaFoldDB" id="A0A6A7BN43"/>
<proteinExistence type="predicted"/>
<protein>
    <submittedName>
        <fullName evidence="1">Uncharacterized protein</fullName>
    </submittedName>
</protein>